<reference evidence="4" key="2">
    <citation type="submission" date="2023-06" db="EMBL/GenBank/DDBJ databases">
        <authorList>
            <consortium name="Lawrence Berkeley National Laboratory"/>
            <person name="Haridas S."/>
            <person name="Hensen N."/>
            <person name="Bonometti L."/>
            <person name="Westerberg I."/>
            <person name="Brannstrom I.O."/>
            <person name="Guillou S."/>
            <person name="Cros-Aarteil S."/>
            <person name="Calhoun S."/>
            <person name="Kuo A."/>
            <person name="Mondo S."/>
            <person name="Pangilinan J."/>
            <person name="Riley R."/>
            <person name="Labutti K."/>
            <person name="Andreopoulos B."/>
            <person name="Lipzen A."/>
            <person name="Chen C."/>
            <person name="Yanf M."/>
            <person name="Daum C."/>
            <person name="Ng V."/>
            <person name="Clum A."/>
            <person name="Steindorff A."/>
            <person name="Ohm R."/>
            <person name="Martin F."/>
            <person name="Silar P."/>
            <person name="Natvig D."/>
            <person name="Lalanne C."/>
            <person name="Gautier V."/>
            <person name="Ament-Velasquez S.L."/>
            <person name="Kruys A."/>
            <person name="Hutchinson M.I."/>
            <person name="Powell A.J."/>
            <person name="Barry K."/>
            <person name="Miller A.N."/>
            <person name="Grigoriev I.V."/>
            <person name="Debuchy R."/>
            <person name="Gladieux P."/>
            <person name="Thoren M.H."/>
            <person name="Johannesson H."/>
        </authorList>
    </citation>
    <scope>NUCLEOTIDE SEQUENCE</scope>
    <source>
        <strain evidence="4">CBS 118394</strain>
    </source>
</reference>
<name>A0AAE0MCF4_9PEZI</name>
<keyword evidence="3" id="KW-0732">Signal</keyword>
<gene>
    <name evidence="4" type="ORF">B0H66DRAFT_165800</name>
</gene>
<feature type="transmembrane region" description="Helical" evidence="2">
    <location>
        <begin position="57"/>
        <end position="78"/>
    </location>
</feature>
<feature type="region of interest" description="Disordered" evidence="1">
    <location>
        <begin position="129"/>
        <end position="158"/>
    </location>
</feature>
<feature type="region of interest" description="Disordered" evidence="1">
    <location>
        <begin position="211"/>
        <end position="230"/>
    </location>
</feature>
<proteinExistence type="predicted"/>
<keyword evidence="2" id="KW-1133">Transmembrane helix</keyword>
<feature type="chain" id="PRO_5042122316" description="Secreted protein" evidence="3">
    <location>
        <begin position="29"/>
        <end position="230"/>
    </location>
</feature>
<accession>A0AAE0MCF4</accession>
<dbReference type="Proteomes" id="UP001283341">
    <property type="component" value="Unassembled WGS sequence"/>
</dbReference>
<feature type="signal peptide" evidence="3">
    <location>
        <begin position="1"/>
        <end position="28"/>
    </location>
</feature>
<evidence type="ECO:0000313" key="4">
    <source>
        <dbReference type="EMBL" id="KAK3326598.1"/>
    </source>
</evidence>
<reference evidence="4" key="1">
    <citation type="journal article" date="2023" name="Mol. Phylogenet. Evol.">
        <title>Genome-scale phylogeny and comparative genomics of the fungal order Sordariales.</title>
        <authorList>
            <person name="Hensen N."/>
            <person name="Bonometti L."/>
            <person name="Westerberg I."/>
            <person name="Brannstrom I.O."/>
            <person name="Guillou S."/>
            <person name="Cros-Aarteil S."/>
            <person name="Calhoun S."/>
            <person name="Haridas S."/>
            <person name="Kuo A."/>
            <person name="Mondo S."/>
            <person name="Pangilinan J."/>
            <person name="Riley R."/>
            <person name="LaButti K."/>
            <person name="Andreopoulos B."/>
            <person name="Lipzen A."/>
            <person name="Chen C."/>
            <person name="Yan M."/>
            <person name="Daum C."/>
            <person name="Ng V."/>
            <person name="Clum A."/>
            <person name="Steindorff A."/>
            <person name="Ohm R.A."/>
            <person name="Martin F."/>
            <person name="Silar P."/>
            <person name="Natvig D.O."/>
            <person name="Lalanne C."/>
            <person name="Gautier V."/>
            <person name="Ament-Velasquez S.L."/>
            <person name="Kruys A."/>
            <person name="Hutchinson M.I."/>
            <person name="Powell A.J."/>
            <person name="Barry K."/>
            <person name="Miller A.N."/>
            <person name="Grigoriev I.V."/>
            <person name="Debuchy R."/>
            <person name="Gladieux P."/>
            <person name="Hiltunen Thoren M."/>
            <person name="Johannesson H."/>
        </authorList>
    </citation>
    <scope>NUCLEOTIDE SEQUENCE</scope>
    <source>
        <strain evidence="4">CBS 118394</strain>
    </source>
</reference>
<organism evidence="4 5">
    <name type="scientific">Apodospora peruviana</name>
    <dbReference type="NCBI Taxonomy" id="516989"/>
    <lineage>
        <taxon>Eukaryota</taxon>
        <taxon>Fungi</taxon>
        <taxon>Dikarya</taxon>
        <taxon>Ascomycota</taxon>
        <taxon>Pezizomycotina</taxon>
        <taxon>Sordariomycetes</taxon>
        <taxon>Sordariomycetidae</taxon>
        <taxon>Sordariales</taxon>
        <taxon>Lasiosphaeriaceae</taxon>
        <taxon>Apodospora</taxon>
    </lineage>
</organism>
<keyword evidence="2" id="KW-0812">Transmembrane</keyword>
<comment type="caution">
    <text evidence="4">The sequence shown here is derived from an EMBL/GenBank/DDBJ whole genome shotgun (WGS) entry which is preliminary data.</text>
</comment>
<evidence type="ECO:0000256" key="2">
    <source>
        <dbReference type="SAM" id="Phobius"/>
    </source>
</evidence>
<keyword evidence="2" id="KW-0472">Membrane</keyword>
<evidence type="ECO:0000313" key="5">
    <source>
        <dbReference type="Proteomes" id="UP001283341"/>
    </source>
</evidence>
<evidence type="ECO:0000256" key="3">
    <source>
        <dbReference type="SAM" id="SignalP"/>
    </source>
</evidence>
<dbReference type="AlphaFoldDB" id="A0AAE0MCF4"/>
<evidence type="ECO:0008006" key="6">
    <source>
        <dbReference type="Google" id="ProtNLM"/>
    </source>
</evidence>
<keyword evidence="5" id="KW-1185">Reference proteome</keyword>
<sequence length="230" mass="25782">MKRHPHPSASLLFHLISSILYAAHSLHAVCLWDGFHSSMIYSAANCGTSMNLNSLTFFGRAKIASLSILALCTFSLCYQTRQPGRARHHYGREAAAIFHALDQTPGRLAVEGGLCHSCVTPRTSLSEPERRHEPWTFGEPHVSTKPPRNQEKIQKPPKRSLQASLFFLLSFPTGTRPCQDQWQRTMWSMTKTSEGASGDVDWLQLPDRACHGSTHFSKNKSGANRWPKSR</sequence>
<evidence type="ECO:0000256" key="1">
    <source>
        <dbReference type="SAM" id="MobiDB-lite"/>
    </source>
</evidence>
<protein>
    <recommendedName>
        <fullName evidence="6">Secreted protein</fullName>
    </recommendedName>
</protein>
<dbReference type="EMBL" id="JAUEDM010000002">
    <property type="protein sequence ID" value="KAK3326598.1"/>
    <property type="molecule type" value="Genomic_DNA"/>
</dbReference>